<sequence length="277" mass="30848">MDLELSLTDLELQWLANALETSQNDALLEDSDMDSLDEKKQLPAGNSQPPQEDSISLSVPRSEDSHQSTASDIASGQSITGNTCPALQPRPPSDVGPALSALIEQQRKRSAFLHSLKRHLDVVDSSRSFTSPLGRLRVLRFESRVASMVYLLKNFRPGSQIDSVGIFTLNNSLSHDGFLPHLVTFQHLWHAKAEAFYTLGQRLEFVASIDNDRSARACFDWPALTCLLAQGSSVNVRDGDHVLWRETIECKYVSYQICHATINLHSAQIIHRVTRKA</sequence>
<keyword evidence="3" id="KW-1185">Reference proteome</keyword>
<feature type="compositionally biased region" description="Polar residues" evidence="1">
    <location>
        <begin position="67"/>
        <end position="85"/>
    </location>
</feature>
<protein>
    <submittedName>
        <fullName evidence="2">Uncharacterized protein</fullName>
    </submittedName>
</protein>
<dbReference type="Proteomes" id="UP000481153">
    <property type="component" value="Unassembled WGS sequence"/>
</dbReference>
<dbReference type="AlphaFoldDB" id="A0A6G0X045"/>
<reference evidence="2 3" key="1">
    <citation type="submission" date="2019-07" db="EMBL/GenBank/DDBJ databases">
        <title>Genomics analysis of Aphanomyces spp. identifies a new class of oomycete effector associated with host adaptation.</title>
        <authorList>
            <person name="Gaulin E."/>
        </authorList>
    </citation>
    <scope>NUCLEOTIDE SEQUENCE [LARGE SCALE GENOMIC DNA]</scope>
    <source>
        <strain evidence="2 3">ATCC 201684</strain>
    </source>
</reference>
<proteinExistence type="predicted"/>
<dbReference type="EMBL" id="VJMJ01000126">
    <property type="protein sequence ID" value="KAF0733154.1"/>
    <property type="molecule type" value="Genomic_DNA"/>
</dbReference>
<organism evidence="2 3">
    <name type="scientific">Aphanomyces euteiches</name>
    <dbReference type="NCBI Taxonomy" id="100861"/>
    <lineage>
        <taxon>Eukaryota</taxon>
        <taxon>Sar</taxon>
        <taxon>Stramenopiles</taxon>
        <taxon>Oomycota</taxon>
        <taxon>Saprolegniomycetes</taxon>
        <taxon>Saprolegniales</taxon>
        <taxon>Verrucalvaceae</taxon>
        <taxon>Aphanomyces</taxon>
    </lineage>
</organism>
<accession>A0A6G0X045</accession>
<name>A0A6G0X045_9STRA</name>
<feature type="region of interest" description="Disordered" evidence="1">
    <location>
        <begin position="22"/>
        <end position="97"/>
    </location>
</feature>
<feature type="compositionally biased region" description="Polar residues" evidence="1">
    <location>
        <begin position="44"/>
        <end position="59"/>
    </location>
</feature>
<comment type="caution">
    <text evidence="2">The sequence shown here is derived from an EMBL/GenBank/DDBJ whole genome shotgun (WGS) entry which is preliminary data.</text>
</comment>
<gene>
    <name evidence="2" type="ORF">Ae201684_009974</name>
</gene>
<evidence type="ECO:0000313" key="3">
    <source>
        <dbReference type="Proteomes" id="UP000481153"/>
    </source>
</evidence>
<evidence type="ECO:0000313" key="2">
    <source>
        <dbReference type="EMBL" id="KAF0733154.1"/>
    </source>
</evidence>
<evidence type="ECO:0000256" key="1">
    <source>
        <dbReference type="SAM" id="MobiDB-lite"/>
    </source>
</evidence>